<proteinExistence type="predicted"/>
<name>A0A8J9Z316_BRALA</name>
<gene>
    <name evidence="1" type="primary">Hypp7685</name>
    <name evidence="1" type="ORF">BLAG_LOCUS8332</name>
</gene>
<evidence type="ECO:0000313" key="2">
    <source>
        <dbReference type="Proteomes" id="UP000838412"/>
    </source>
</evidence>
<reference evidence="1" key="1">
    <citation type="submission" date="2022-01" db="EMBL/GenBank/DDBJ databases">
        <authorList>
            <person name="Braso-Vives M."/>
        </authorList>
    </citation>
    <scope>NUCLEOTIDE SEQUENCE</scope>
</reference>
<dbReference type="AlphaFoldDB" id="A0A8J9Z316"/>
<protein>
    <submittedName>
        <fullName evidence="1">Hypp7685 protein</fullName>
    </submittedName>
</protein>
<organism evidence="1 2">
    <name type="scientific">Branchiostoma lanceolatum</name>
    <name type="common">Common lancelet</name>
    <name type="synonym">Amphioxus lanceolatum</name>
    <dbReference type="NCBI Taxonomy" id="7740"/>
    <lineage>
        <taxon>Eukaryota</taxon>
        <taxon>Metazoa</taxon>
        <taxon>Chordata</taxon>
        <taxon>Cephalochordata</taxon>
        <taxon>Leptocardii</taxon>
        <taxon>Amphioxiformes</taxon>
        <taxon>Branchiostomatidae</taxon>
        <taxon>Branchiostoma</taxon>
    </lineage>
</organism>
<dbReference type="Proteomes" id="UP000838412">
    <property type="component" value="Chromosome 15"/>
</dbReference>
<accession>A0A8J9Z316</accession>
<keyword evidence="2" id="KW-1185">Reference proteome</keyword>
<dbReference type="EMBL" id="OV696700">
    <property type="protein sequence ID" value="CAH1246235.1"/>
    <property type="molecule type" value="Genomic_DNA"/>
</dbReference>
<evidence type="ECO:0000313" key="1">
    <source>
        <dbReference type="EMBL" id="CAH1246235.1"/>
    </source>
</evidence>
<sequence>MCLLLTIPSWMTHRESHPRQDILLFLQLPKLKGGTKEPLGDAGMCTTDGIQKGTDSSGTTTCDVYRIQTLFTLVHIPASNFLQY</sequence>